<sequence length="67" mass="7371">MDMKTCRGTEGVNTTAPITTTNIPSFTTIAVLNATTPLFLTPQLRLPPPTPQHHIYQLNHAIITTRT</sequence>
<accession>A0A5B7HNR0</accession>
<reference evidence="1 2" key="1">
    <citation type="submission" date="2019-05" db="EMBL/GenBank/DDBJ databases">
        <title>Another draft genome of Portunus trituberculatus and its Hox gene families provides insights of decapod evolution.</title>
        <authorList>
            <person name="Jeong J.-H."/>
            <person name="Song I."/>
            <person name="Kim S."/>
            <person name="Choi T."/>
            <person name="Kim D."/>
            <person name="Ryu S."/>
            <person name="Kim W."/>
        </authorList>
    </citation>
    <scope>NUCLEOTIDE SEQUENCE [LARGE SCALE GENOMIC DNA]</scope>
    <source>
        <tissue evidence="1">Muscle</tissue>
    </source>
</reference>
<gene>
    <name evidence="1" type="ORF">E2C01_065866</name>
</gene>
<name>A0A5B7HNR0_PORTR</name>
<organism evidence="1 2">
    <name type="scientific">Portunus trituberculatus</name>
    <name type="common">Swimming crab</name>
    <name type="synonym">Neptunus trituberculatus</name>
    <dbReference type="NCBI Taxonomy" id="210409"/>
    <lineage>
        <taxon>Eukaryota</taxon>
        <taxon>Metazoa</taxon>
        <taxon>Ecdysozoa</taxon>
        <taxon>Arthropoda</taxon>
        <taxon>Crustacea</taxon>
        <taxon>Multicrustacea</taxon>
        <taxon>Malacostraca</taxon>
        <taxon>Eumalacostraca</taxon>
        <taxon>Eucarida</taxon>
        <taxon>Decapoda</taxon>
        <taxon>Pleocyemata</taxon>
        <taxon>Brachyura</taxon>
        <taxon>Eubrachyura</taxon>
        <taxon>Portunoidea</taxon>
        <taxon>Portunidae</taxon>
        <taxon>Portuninae</taxon>
        <taxon>Portunus</taxon>
    </lineage>
</organism>
<evidence type="ECO:0000313" key="2">
    <source>
        <dbReference type="Proteomes" id="UP000324222"/>
    </source>
</evidence>
<comment type="caution">
    <text evidence="1">The sequence shown here is derived from an EMBL/GenBank/DDBJ whole genome shotgun (WGS) entry which is preliminary data.</text>
</comment>
<dbReference type="Proteomes" id="UP000324222">
    <property type="component" value="Unassembled WGS sequence"/>
</dbReference>
<dbReference type="AlphaFoldDB" id="A0A5B7HNR0"/>
<keyword evidence="2" id="KW-1185">Reference proteome</keyword>
<proteinExistence type="predicted"/>
<evidence type="ECO:0000313" key="1">
    <source>
        <dbReference type="EMBL" id="MPC71586.1"/>
    </source>
</evidence>
<dbReference type="EMBL" id="VSRR010033152">
    <property type="protein sequence ID" value="MPC71586.1"/>
    <property type="molecule type" value="Genomic_DNA"/>
</dbReference>
<protein>
    <submittedName>
        <fullName evidence="1">Uncharacterized protein</fullName>
    </submittedName>
</protein>